<evidence type="ECO:0000313" key="2">
    <source>
        <dbReference type="Proteomes" id="UP000789706"/>
    </source>
</evidence>
<accession>A0A9N9D2D8</accession>
<protein>
    <submittedName>
        <fullName evidence="1">2572_t:CDS:1</fullName>
    </submittedName>
</protein>
<evidence type="ECO:0000313" key="1">
    <source>
        <dbReference type="EMBL" id="CAG8625165.1"/>
    </source>
</evidence>
<feature type="non-terminal residue" evidence="1">
    <location>
        <position position="1"/>
    </location>
</feature>
<name>A0A9N9D2D8_9GLOM</name>
<proteinExistence type="predicted"/>
<dbReference type="AlphaFoldDB" id="A0A9N9D2D8"/>
<dbReference type="Proteomes" id="UP000789706">
    <property type="component" value="Unassembled WGS sequence"/>
</dbReference>
<dbReference type="OrthoDB" id="2481138at2759"/>
<dbReference type="EMBL" id="CAJVPK010003255">
    <property type="protein sequence ID" value="CAG8625165.1"/>
    <property type="molecule type" value="Genomic_DNA"/>
</dbReference>
<comment type="caution">
    <text evidence="1">The sequence shown here is derived from an EMBL/GenBank/DDBJ whole genome shotgun (WGS) entry which is preliminary data.</text>
</comment>
<gene>
    <name evidence="1" type="ORF">DEBURN_LOCUS10535</name>
</gene>
<sequence length="54" mass="6219">LDNFNENFENLMKSQESHGDLINVTLAKKAPRIDEPKNSIVGNINLEHKVMKRK</sequence>
<organism evidence="1 2">
    <name type="scientific">Diversispora eburnea</name>
    <dbReference type="NCBI Taxonomy" id="1213867"/>
    <lineage>
        <taxon>Eukaryota</taxon>
        <taxon>Fungi</taxon>
        <taxon>Fungi incertae sedis</taxon>
        <taxon>Mucoromycota</taxon>
        <taxon>Glomeromycotina</taxon>
        <taxon>Glomeromycetes</taxon>
        <taxon>Diversisporales</taxon>
        <taxon>Diversisporaceae</taxon>
        <taxon>Diversispora</taxon>
    </lineage>
</organism>
<keyword evidence="2" id="KW-1185">Reference proteome</keyword>
<reference evidence="1" key="1">
    <citation type="submission" date="2021-06" db="EMBL/GenBank/DDBJ databases">
        <authorList>
            <person name="Kallberg Y."/>
            <person name="Tangrot J."/>
            <person name="Rosling A."/>
        </authorList>
    </citation>
    <scope>NUCLEOTIDE SEQUENCE</scope>
    <source>
        <strain evidence="1">AZ414A</strain>
    </source>
</reference>